<dbReference type="AlphaFoldDB" id="A0A0E9PM10"/>
<dbReference type="EMBL" id="GBXM01103719">
    <property type="protein sequence ID" value="JAH04858.1"/>
    <property type="molecule type" value="Transcribed_RNA"/>
</dbReference>
<reference evidence="1" key="1">
    <citation type="submission" date="2014-11" db="EMBL/GenBank/DDBJ databases">
        <authorList>
            <person name="Amaro Gonzalez C."/>
        </authorList>
    </citation>
    <scope>NUCLEOTIDE SEQUENCE</scope>
</reference>
<name>A0A0E9PM10_ANGAN</name>
<accession>A0A0E9PM10</accession>
<protein>
    <submittedName>
        <fullName evidence="1">Uncharacterized protein</fullName>
    </submittedName>
</protein>
<proteinExistence type="predicted"/>
<sequence length="34" mass="4114">MKHRTHVVAKQLQYTTTLQYNYNNFKAQESHTCE</sequence>
<organism evidence="1">
    <name type="scientific">Anguilla anguilla</name>
    <name type="common">European freshwater eel</name>
    <name type="synonym">Muraena anguilla</name>
    <dbReference type="NCBI Taxonomy" id="7936"/>
    <lineage>
        <taxon>Eukaryota</taxon>
        <taxon>Metazoa</taxon>
        <taxon>Chordata</taxon>
        <taxon>Craniata</taxon>
        <taxon>Vertebrata</taxon>
        <taxon>Euteleostomi</taxon>
        <taxon>Actinopterygii</taxon>
        <taxon>Neopterygii</taxon>
        <taxon>Teleostei</taxon>
        <taxon>Anguilliformes</taxon>
        <taxon>Anguillidae</taxon>
        <taxon>Anguilla</taxon>
    </lineage>
</organism>
<reference evidence="1" key="2">
    <citation type="journal article" date="2015" name="Fish Shellfish Immunol.">
        <title>Early steps in the European eel (Anguilla anguilla)-Vibrio vulnificus interaction in the gills: Role of the RtxA13 toxin.</title>
        <authorList>
            <person name="Callol A."/>
            <person name="Pajuelo D."/>
            <person name="Ebbesson L."/>
            <person name="Teles M."/>
            <person name="MacKenzie S."/>
            <person name="Amaro C."/>
        </authorList>
    </citation>
    <scope>NUCLEOTIDE SEQUENCE</scope>
</reference>
<evidence type="ECO:0000313" key="1">
    <source>
        <dbReference type="EMBL" id="JAH04858.1"/>
    </source>
</evidence>